<evidence type="ECO:0000313" key="1">
    <source>
        <dbReference type="EMBL" id="TMQ58816.1"/>
    </source>
</evidence>
<dbReference type="Proteomes" id="UP000316852">
    <property type="component" value="Unassembled WGS sequence"/>
</dbReference>
<reference evidence="1 2" key="1">
    <citation type="journal article" date="2019" name="Nat. Microbiol.">
        <title>Mediterranean grassland soil C-N compound turnover is dependent on rainfall and depth, and is mediated by genomically divergent microorganisms.</title>
        <authorList>
            <person name="Diamond S."/>
            <person name="Andeer P.F."/>
            <person name="Li Z."/>
            <person name="Crits-Christoph A."/>
            <person name="Burstein D."/>
            <person name="Anantharaman K."/>
            <person name="Lane K.R."/>
            <person name="Thomas B.C."/>
            <person name="Pan C."/>
            <person name="Northen T.R."/>
            <person name="Banfield J.F."/>
        </authorList>
    </citation>
    <scope>NUCLEOTIDE SEQUENCE [LARGE SCALE GENOMIC DNA]</scope>
    <source>
        <strain evidence="1">WS_6</strain>
    </source>
</reference>
<name>A0A538T593_UNCEI</name>
<gene>
    <name evidence="1" type="ORF">E6K76_06750</name>
</gene>
<dbReference type="InterPro" id="IPR012334">
    <property type="entry name" value="Pectin_lyas_fold"/>
</dbReference>
<protein>
    <recommendedName>
        <fullName evidence="3">Right handed beta helix domain-containing protein</fullName>
    </recommendedName>
</protein>
<dbReference type="InterPro" id="IPR011050">
    <property type="entry name" value="Pectin_lyase_fold/virulence"/>
</dbReference>
<accession>A0A538T593</accession>
<organism evidence="1 2">
    <name type="scientific">Eiseniibacteriota bacterium</name>
    <dbReference type="NCBI Taxonomy" id="2212470"/>
    <lineage>
        <taxon>Bacteria</taxon>
        <taxon>Candidatus Eiseniibacteriota</taxon>
    </lineage>
</organism>
<sequence length="414" mass="44908">MNDRMKASSPLSSSACVGVAVVLSLCIFHADSVARTLRVGPSRTYTTVRDASQATQDGDTVLVDAGVYSADVTEWTSNNLVVRGVGGRAYMRSDGVVEQDKGIWVFYGTNFTAENIEFSGAASVSGWNGAGIRFDTPGNLVLRNCYFHDNEDGILGGADSILIEYSVFDHNGHGDGQSHNMYVHGRSFTIRYSYTHRAWIGHNIKTRARNNYILYNRIMDEADGESSYSIDIPDCGRSYVIGNVIEQGPSSVNSSMLAYGMESQLGVNDLYVMSNTLVNNLGSGTFMRLRAGSIVKAMNNIFYGPGTYWSSGSTVTESSNYFEPSFNNSPRFANPAAYDFHLTSISPSSVLNAGALPGISSTGYILTPTSQYVYDAQGKTRSLLGLLDLGAFEYTAPGGPDVAYPAPIRDLRYR</sequence>
<dbReference type="AlphaFoldDB" id="A0A538T593"/>
<dbReference type="EMBL" id="VBOW01000029">
    <property type="protein sequence ID" value="TMQ58816.1"/>
    <property type="molecule type" value="Genomic_DNA"/>
</dbReference>
<evidence type="ECO:0008006" key="3">
    <source>
        <dbReference type="Google" id="ProtNLM"/>
    </source>
</evidence>
<dbReference type="SUPFAM" id="SSF51126">
    <property type="entry name" value="Pectin lyase-like"/>
    <property type="match status" value="1"/>
</dbReference>
<evidence type="ECO:0000313" key="2">
    <source>
        <dbReference type="Proteomes" id="UP000316852"/>
    </source>
</evidence>
<comment type="caution">
    <text evidence="1">The sequence shown here is derived from an EMBL/GenBank/DDBJ whole genome shotgun (WGS) entry which is preliminary data.</text>
</comment>
<dbReference type="Gene3D" id="2.160.20.10">
    <property type="entry name" value="Single-stranded right-handed beta-helix, Pectin lyase-like"/>
    <property type="match status" value="1"/>
</dbReference>
<proteinExistence type="predicted"/>